<keyword evidence="6 26" id="KW-0808">Transferase</keyword>
<dbReference type="EC" id="2.7.4.6" evidence="26"/>
<keyword evidence="5 26" id="KW-0963">Cytoplasm</keyword>
<dbReference type="SUPFAM" id="SSF52540">
    <property type="entry name" value="P-loop containing nucleoside triphosphate hydrolases"/>
    <property type="match status" value="1"/>
</dbReference>
<dbReference type="PRINTS" id="PR00094">
    <property type="entry name" value="ADENYLTKNASE"/>
</dbReference>
<evidence type="ECO:0000256" key="20">
    <source>
        <dbReference type="ARBA" id="ARBA00048116"/>
    </source>
</evidence>
<evidence type="ECO:0000256" key="22">
    <source>
        <dbReference type="ARBA" id="ARBA00048620"/>
    </source>
</evidence>
<evidence type="ECO:0000256" key="17">
    <source>
        <dbReference type="ARBA" id="ARBA00047390"/>
    </source>
</evidence>
<comment type="catalytic activity">
    <reaction evidence="21">
        <text>GDP + ATP = GTP + ADP</text>
        <dbReference type="Rhea" id="RHEA:27686"/>
        <dbReference type="ChEBI" id="CHEBI:30616"/>
        <dbReference type="ChEBI" id="CHEBI:37565"/>
        <dbReference type="ChEBI" id="CHEBI:58189"/>
        <dbReference type="ChEBI" id="CHEBI:456216"/>
        <dbReference type="EC" id="2.7.4.6"/>
    </reaction>
</comment>
<dbReference type="InterPro" id="IPR033690">
    <property type="entry name" value="Adenylat_kinase_CS"/>
</dbReference>
<dbReference type="CDD" id="cd01428">
    <property type="entry name" value="ADK"/>
    <property type="match status" value="1"/>
</dbReference>
<feature type="region of interest" description="Disordered" evidence="27">
    <location>
        <begin position="1"/>
        <end position="66"/>
    </location>
</feature>
<comment type="catalytic activity">
    <reaction evidence="25">
        <text>thiamine diphosphate + ADP = thiamine triphosphate + AMP</text>
        <dbReference type="Rhea" id="RHEA:69180"/>
        <dbReference type="ChEBI" id="CHEBI:58937"/>
        <dbReference type="ChEBI" id="CHEBI:58938"/>
        <dbReference type="ChEBI" id="CHEBI:456215"/>
        <dbReference type="ChEBI" id="CHEBI:456216"/>
    </reaction>
</comment>
<comment type="catalytic activity">
    <reaction evidence="13">
        <text>dCDP + GTP = dCTP + GDP</text>
        <dbReference type="Rhea" id="RHEA:79875"/>
        <dbReference type="ChEBI" id="CHEBI:37565"/>
        <dbReference type="ChEBI" id="CHEBI:58189"/>
        <dbReference type="ChEBI" id="CHEBI:58593"/>
        <dbReference type="ChEBI" id="CHEBI:61481"/>
    </reaction>
</comment>
<comment type="subunit">
    <text evidence="26">Monomer.</text>
</comment>
<comment type="subcellular location">
    <subcellularLocation>
        <location evidence="4 26">Cytoplasm</location>
    </subcellularLocation>
    <subcellularLocation>
        <location evidence="26">Nucleus</location>
    </subcellularLocation>
    <text evidence="26">Predominantly nuclear.</text>
</comment>
<keyword evidence="29" id="KW-1185">Reference proteome</keyword>
<dbReference type="GO" id="GO:0004017">
    <property type="term" value="F:AMP kinase activity"/>
    <property type="evidence" value="ECO:0007669"/>
    <property type="project" value="UniProtKB-EC"/>
</dbReference>
<comment type="catalytic activity">
    <reaction evidence="12">
        <text>dADP + GTP = dATP + GDP</text>
        <dbReference type="Rhea" id="RHEA:79871"/>
        <dbReference type="ChEBI" id="CHEBI:37565"/>
        <dbReference type="ChEBI" id="CHEBI:57667"/>
        <dbReference type="ChEBI" id="CHEBI:58189"/>
        <dbReference type="ChEBI" id="CHEBI:61404"/>
    </reaction>
</comment>
<evidence type="ECO:0000256" key="12">
    <source>
        <dbReference type="ARBA" id="ARBA00045073"/>
    </source>
</evidence>
<dbReference type="NCBIfam" id="TIGR01359">
    <property type="entry name" value="UMP_CMP_kin_fam"/>
    <property type="match status" value="1"/>
</dbReference>
<evidence type="ECO:0000256" key="10">
    <source>
        <dbReference type="ARBA" id="ARBA00022975"/>
    </source>
</evidence>
<name>A0A8C0A1W2_BOSMU</name>
<evidence type="ECO:0000256" key="6">
    <source>
        <dbReference type="ARBA" id="ARBA00022679"/>
    </source>
</evidence>
<feature type="binding site" evidence="26">
    <location>
        <begin position="165"/>
        <end position="167"/>
    </location>
    <ligand>
        <name>a ribonucleoside 5'-phosphate</name>
        <dbReference type="ChEBI" id="CHEBI:58043"/>
    </ligand>
</feature>
<dbReference type="GeneTree" id="ENSGT00940000160589"/>
<evidence type="ECO:0000256" key="11">
    <source>
        <dbReference type="ARBA" id="ARBA00023242"/>
    </source>
</evidence>
<comment type="catalytic activity">
    <reaction evidence="26">
        <text>dCMP + ATP = dCDP + ADP</text>
        <dbReference type="Rhea" id="RHEA:25094"/>
        <dbReference type="ChEBI" id="CHEBI:30616"/>
        <dbReference type="ChEBI" id="CHEBI:57566"/>
        <dbReference type="ChEBI" id="CHEBI:58593"/>
        <dbReference type="ChEBI" id="CHEBI:456216"/>
        <dbReference type="EC" id="2.7.4.14"/>
    </reaction>
</comment>
<protein>
    <recommendedName>
        <fullName evidence="26">UMP-CMP kinase</fullName>
        <ecNumber evidence="26">2.7.4.14</ecNumber>
    </recommendedName>
    <alternativeName>
        <fullName evidence="26">Deoxycytidylate kinase</fullName>
        <shortName evidence="26">CK</shortName>
        <shortName evidence="26">dCMP kinase</shortName>
    </alternativeName>
    <alternativeName>
        <fullName evidence="26">Nucleoside-diphosphate kinase</fullName>
        <ecNumber evidence="26">2.7.4.6</ecNumber>
    </alternativeName>
    <alternativeName>
        <fullName evidence="26">Uridine monophosphate/cytidine monophosphate kinase</fullName>
        <shortName evidence="26">UMP/CMP kinase</shortName>
        <shortName evidence="26">UMP/CMPK</shortName>
    </alternativeName>
</protein>
<comment type="catalytic activity">
    <reaction evidence="18">
        <text>GTP + UDP = UTP + GDP</text>
        <dbReference type="Rhea" id="RHEA:79863"/>
        <dbReference type="ChEBI" id="CHEBI:37565"/>
        <dbReference type="ChEBI" id="CHEBI:46398"/>
        <dbReference type="ChEBI" id="CHEBI:58189"/>
        <dbReference type="ChEBI" id="CHEBI:58223"/>
    </reaction>
</comment>
<evidence type="ECO:0000256" key="25">
    <source>
        <dbReference type="ARBA" id="ARBA00048851"/>
    </source>
</evidence>
<dbReference type="AlphaFoldDB" id="A0A8C0A1W2"/>
<dbReference type="GO" id="GO:0005737">
    <property type="term" value="C:cytoplasm"/>
    <property type="evidence" value="ECO:0007669"/>
    <property type="project" value="UniProtKB-SubCell"/>
</dbReference>
<dbReference type="GO" id="GO:0005654">
    <property type="term" value="C:nucleoplasm"/>
    <property type="evidence" value="ECO:0007669"/>
    <property type="project" value="Ensembl"/>
</dbReference>
<dbReference type="GO" id="GO:0005730">
    <property type="term" value="C:nucleolus"/>
    <property type="evidence" value="ECO:0007669"/>
    <property type="project" value="Ensembl"/>
</dbReference>
<comment type="catalytic activity">
    <reaction evidence="1 26">
        <text>a 2'-deoxyribonucleoside 5'-diphosphate + ATP = a 2'-deoxyribonucleoside 5'-triphosphate + ADP</text>
        <dbReference type="Rhea" id="RHEA:44640"/>
        <dbReference type="ChEBI" id="CHEBI:30616"/>
        <dbReference type="ChEBI" id="CHEBI:61560"/>
        <dbReference type="ChEBI" id="CHEBI:73316"/>
        <dbReference type="ChEBI" id="CHEBI:456216"/>
        <dbReference type="EC" id="2.7.4.6"/>
    </reaction>
</comment>
<evidence type="ECO:0000313" key="29">
    <source>
        <dbReference type="Proteomes" id="UP000694520"/>
    </source>
</evidence>
<evidence type="ECO:0000256" key="5">
    <source>
        <dbReference type="ARBA" id="ARBA00022490"/>
    </source>
</evidence>
<comment type="catalytic activity">
    <reaction evidence="3 26">
        <text>a ribonucleoside 5'-diphosphate + ATP = a ribonucleoside 5'-triphosphate + ADP</text>
        <dbReference type="Rhea" id="RHEA:18113"/>
        <dbReference type="ChEBI" id="CHEBI:30616"/>
        <dbReference type="ChEBI" id="CHEBI:57930"/>
        <dbReference type="ChEBI" id="CHEBI:61557"/>
        <dbReference type="ChEBI" id="CHEBI:456216"/>
        <dbReference type="EC" id="2.7.4.6"/>
    </reaction>
</comment>
<dbReference type="GO" id="GO:0006225">
    <property type="term" value="P:UDP biosynthetic process"/>
    <property type="evidence" value="ECO:0007669"/>
    <property type="project" value="Ensembl"/>
</dbReference>
<dbReference type="FunFam" id="3.40.50.300:FF:000315">
    <property type="entry name" value="Adenylate kinase 1"/>
    <property type="match status" value="1"/>
</dbReference>
<evidence type="ECO:0000256" key="26">
    <source>
        <dbReference type="HAMAP-Rule" id="MF_03172"/>
    </source>
</evidence>
<dbReference type="GO" id="GO:0005524">
    <property type="term" value="F:ATP binding"/>
    <property type="evidence" value="ECO:0007669"/>
    <property type="project" value="UniProtKB-KW"/>
</dbReference>
<reference evidence="28" key="3">
    <citation type="submission" date="2025-09" db="UniProtKB">
        <authorList>
            <consortium name="Ensembl"/>
        </authorList>
    </citation>
    <scope>IDENTIFICATION</scope>
</reference>
<dbReference type="GO" id="GO:0033862">
    <property type="term" value="F:UMP kinase activity"/>
    <property type="evidence" value="ECO:0007669"/>
    <property type="project" value="Ensembl"/>
</dbReference>
<evidence type="ECO:0000256" key="7">
    <source>
        <dbReference type="ARBA" id="ARBA00022741"/>
    </source>
</evidence>
<comment type="catalytic activity">
    <reaction evidence="23">
        <text>dGDP + ATP = dGTP + ADP</text>
        <dbReference type="Rhea" id="RHEA:27690"/>
        <dbReference type="ChEBI" id="CHEBI:30616"/>
        <dbReference type="ChEBI" id="CHEBI:58595"/>
        <dbReference type="ChEBI" id="CHEBI:61429"/>
        <dbReference type="ChEBI" id="CHEBI:456216"/>
        <dbReference type="EC" id="2.7.4.6"/>
    </reaction>
</comment>
<comment type="cofactor">
    <cofactor evidence="26">
        <name>Mg(2+)</name>
        <dbReference type="ChEBI" id="CHEBI:18420"/>
    </cofactor>
    <text evidence="26">Binds 1 Mg(2+) ion per monomer.</text>
</comment>
<evidence type="ECO:0000256" key="2">
    <source>
        <dbReference type="ARBA" id="ARBA00000582"/>
    </source>
</evidence>
<sequence>MSPQRGGEDSGAANERAAEAPPLPSAARTPRQLRRRGRGRSRLGPPPSPRPAPRQRRPGCCQLSQRPTQPRCMLSRCGRRLLHVLGLSFPLLTGRPLFLFPHRFMKPQVVFVLGGPGAGKGTQCARIVEKYGYTHLSAGELLRDERKNPDSQYGELIEKYIKDGKIVPVEITISLLRREMDQTMAANAQKNKFLIDGFPRNQDNLQGWNKTMDGKADVSFVLFFDCNNEICVERCLERGKSSGRSDDNRESLEKRIQTYLQSTKPIIDLYEEMGKVRKIDASKSVDEHWKIGIFRAVIWTMIIFEKSVT</sequence>
<feature type="region of interest" description="NMPbind" evidence="26">
    <location>
        <begin position="137"/>
        <end position="167"/>
    </location>
</feature>
<dbReference type="PANTHER" id="PTHR23359">
    <property type="entry name" value="NUCLEOTIDE KINASE"/>
    <property type="match status" value="1"/>
</dbReference>
<proteinExistence type="inferred from homology"/>
<dbReference type="InterPro" id="IPR027417">
    <property type="entry name" value="P-loop_NTPase"/>
</dbReference>
<evidence type="ECO:0000256" key="21">
    <source>
        <dbReference type="ARBA" id="ARBA00048564"/>
    </source>
</evidence>
<dbReference type="Gene3D" id="3.40.50.300">
    <property type="entry name" value="P-loop containing nucleotide triphosphate hydrolases"/>
    <property type="match status" value="1"/>
</dbReference>
<reference evidence="28" key="1">
    <citation type="submission" date="2019-05" db="EMBL/GenBank/DDBJ databases">
        <authorList>
            <person name="Zhang S."/>
            <person name="Liu J."/>
        </authorList>
    </citation>
    <scope>NUCLEOTIDE SEQUENCE [LARGE SCALE GENOMIC DNA]</scope>
</reference>
<feature type="binding site" evidence="26">
    <location>
        <begin position="117"/>
        <end position="122"/>
    </location>
    <ligand>
        <name>ATP</name>
        <dbReference type="ChEBI" id="CHEBI:30616"/>
    </ligand>
</feature>
<feature type="binding site" evidence="26">
    <location>
        <position position="255"/>
    </location>
    <ligand>
        <name>a ribonucleoside 5'-phosphate</name>
        <dbReference type="ChEBI" id="CHEBI:58043"/>
    </ligand>
</feature>
<dbReference type="Ensembl" id="ENSBGRT00000001493.1">
    <property type="protein sequence ID" value="ENSBGRP00000001299.1"/>
    <property type="gene ID" value="ENSBGRG00000000768.1"/>
</dbReference>
<evidence type="ECO:0000256" key="1">
    <source>
        <dbReference type="ARBA" id="ARBA00000082"/>
    </source>
</evidence>
<comment type="catalytic activity">
    <reaction evidence="22">
        <text>dTDP + GTP = dTTP + GDP</text>
        <dbReference type="Rhea" id="RHEA:79867"/>
        <dbReference type="ChEBI" id="CHEBI:37565"/>
        <dbReference type="ChEBI" id="CHEBI:37568"/>
        <dbReference type="ChEBI" id="CHEBI:58189"/>
        <dbReference type="ChEBI" id="CHEBI:58369"/>
    </reaction>
</comment>
<feature type="binding site" evidence="26">
    <location>
        <position position="143"/>
    </location>
    <ligand>
        <name>a ribonucleoside 5'-phosphate</name>
        <dbReference type="ChEBI" id="CHEBI:58043"/>
    </ligand>
</feature>
<comment type="catalytic activity">
    <reaction evidence="26">
        <text>CMP + ATP = CDP + ADP</text>
        <dbReference type="Rhea" id="RHEA:11600"/>
        <dbReference type="ChEBI" id="CHEBI:30616"/>
        <dbReference type="ChEBI" id="CHEBI:58069"/>
        <dbReference type="ChEBI" id="CHEBI:60377"/>
        <dbReference type="ChEBI" id="CHEBI:456216"/>
        <dbReference type="EC" id="2.7.4.14"/>
    </reaction>
</comment>
<keyword evidence="9 26" id="KW-0067">ATP-binding</keyword>
<organism evidence="28 29">
    <name type="scientific">Bos mutus grunniens</name>
    <name type="common">Wild yak</name>
    <name type="synonym">Bos grunniens</name>
    <dbReference type="NCBI Taxonomy" id="30521"/>
    <lineage>
        <taxon>Eukaryota</taxon>
        <taxon>Metazoa</taxon>
        <taxon>Chordata</taxon>
        <taxon>Craniata</taxon>
        <taxon>Vertebrata</taxon>
        <taxon>Euteleostomi</taxon>
        <taxon>Mammalia</taxon>
        <taxon>Eutheria</taxon>
        <taxon>Laurasiatheria</taxon>
        <taxon>Artiodactyla</taxon>
        <taxon>Ruminantia</taxon>
        <taxon>Pecora</taxon>
        <taxon>Bovidae</taxon>
        <taxon>Bovinae</taxon>
        <taxon>Bos</taxon>
    </lineage>
</organism>
<evidence type="ECO:0000256" key="8">
    <source>
        <dbReference type="ARBA" id="ARBA00022777"/>
    </source>
</evidence>
<feature type="binding site" evidence="26">
    <location>
        <position position="204"/>
    </location>
    <ligand>
        <name>CMP</name>
        <dbReference type="ChEBI" id="CHEBI:60377"/>
    </ligand>
</feature>
<evidence type="ECO:0000256" key="14">
    <source>
        <dbReference type="ARBA" id="ARBA00045096"/>
    </source>
</evidence>
<comment type="catalytic activity">
    <reaction evidence="14">
        <text>a ribonucleoside 5'-phosphate + ATP = a ribonucleoside 5'-diphosphate + ADP</text>
        <dbReference type="Rhea" id="RHEA:24036"/>
        <dbReference type="ChEBI" id="CHEBI:30616"/>
        <dbReference type="ChEBI" id="CHEBI:57930"/>
        <dbReference type="ChEBI" id="CHEBI:58043"/>
        <dbReference type="ChEBI" id="CHEBI:456216"/>
        <dbReference type="EC" id="2.7.4.4"/>
    </reaction>
</comment>
<evidence type="ECO:0000256" key="16">
    <source>
        <dbReference type="ARBA" id="ARBA00045111"/>
    </source>
</evidence>
<comment type="catalytic activity">
    <reaction evidence="15">
        <text>dAMP + dATP = 2 dADP</text>
        <dbReference type="Rhea" id="RHEA:78311"/>
        <dbReference type="ChEBI" id="CHEBI:57667"/>
        <dbReference type="ChEBI" id="CHEBI:58245"/>
        <dbReference type="ChEBI" id="CHEBI:61404"/>
    </reaction>
</comment>
<comment type="catalytic activity">
    <reaction evidence="16">
        <text>CDP + GTP = CTP + GDP</text>
        <dbReference type="Rhea" id="RHEA:79859"/>
        <dbReference type="ChEBI" id="CHEBI:37563"/>
        <dbReference type="ChEBI" id="CHEBI:37565"/>
        <dbReference type="ChEBI" id="CHEBI:58069"/>
        <dbReference type="ChEBI" id="CHEBI:58189"/>
    </reaction>
</comment>
<comment type="domain">
    <text evidence="26">Consists of three domains, a large central CORE domain and two small peripheral domains, NMPbind and LID, which undergo movements during catalysis. The LID domain closes over the site of phosphoryl transfer upon ATP binding. Assembling and dissambling the active center during each catalytic cycle provides an effective means to prevent ATP hydrolysis.</text>
</comment>
<feature type="region of interest" description="LID" evidence="26">
    <location>
        <begin position="237"/>
        <end position="247"/>
    </location>
</feature>
<dbReference type="Proteomes" id="UP000694520">
    <property type="component" value="Chromosome 3"/>
</dbReference>
<evidence type="ECO:0000256" key="18">
    <source>
        <dbReference type="ARBA" id="ARBA00047439"/>
    </source>
</evidence>
<comment type="similarity">
    <text evidence="26">Belongs to the adenylate kinase family. UMP-CMP kinase subfamily.</text>
</comment>
<dbReference type="HAMAP" id="MF_03172">
    <property type="entry name" value="Adenylate_kinase_UMP_CMP_kin"/>
    <property type="match status" value="1"/>
</dbReference>
<comment type="catalytic activity">
    <reaction evidence="24">
        <text>dAMP + ATP = dADP + ADP</text>
        <dbReference type="Rhea" id="RHEA:23100"/>
        <dbReference type="ChEBI" id="CHEBI:30616"/>
        <dbReference type="ChEBI" id="CHEBI:57667"/>
        <dbReference type="ChEBI" id="CHEBI:58245"/>
        <dbReference type="ChEBI" id="CHEBI:456216"/>
    </reaction>
</comment>
<keyword evidence="7 26" id="KW-0547">Nucleotide-binding</keyword>
<comment type="catalytic activity">
    <reaction evidence="2">
        <text>AMP + ATP = 2 ADP</text>
        <dbReference type="Rhea" id="RHEA:12973"/>
        <dbReference type="ChEBI" id="CHEBI:30616"/>
        <dbReference type="ChEBI" id="CHEBI:456215"/>
        <dbReference type="ChEBI" id="CHEBI:456216"/>
        <dbReference type="EC" id="2.7.4.3"/>
    </reaction>
</comment>
<evidence type="ECO:0000256" key="27">
    <source>
        <dbReference type="SAM" id="MobiDB-lite"/>
    </source>
</evidence>
<keyword evidence="8 26" id="KW-0418">Kinase</keyword>
<feature type="binding site" evidence="26">
    <location>
        <position position="283"/>
    </location>
    <ligand>
        <name>ATP</name>
        <dbReference type="ChEBI" id="CHEBI:30616"/>
    </ligand>
</feature>
<feature type="compositionally biased region" description="Basic residues" evidence="27">
    <location>
        <begin position="31"/>
        <end position="41"/>
    </location>
</feature>
<feature type="binding site" evidence="26">
    <location>
        <position position="238"/>
    </location>
    <ligand>
        <name>ATP</name>
        <dbReference type="ChEBI" id="CHEBI:30616"/>
    </ligand>
</feature>
<accession>A0A8C0A1W2</accession>
<dbReference type="EC" id="2.7.4.14" evidence="26"/>
<reference evidence="28" key="2">
    <citation type="submission" date="2025-08" db="UniProtKB">
        <authorList>
            <consortium name="Ensembl"/>
        </authorList>
    </citation>
    <scope>IDENTIFICATION</scope>
</reference>
<evidence type="ECO:0000256" key="9">
    <source>
        <dbReference type="ARBA" id="ARBA00022840"/>
    </source>
</evidence>
<dbReference type="GO" id="GO:0004550">
    <property type="term" value="F:nucleoside diphosphate kinase activity"/>
    <property type="evidence" value="ECO:0007669"/>
    <property type="project" value="UniProtKB-EC"/>
</dbReference>
<evidence type="ECO:0000256" key="15">
    <source>
        <dbReference type="ARBA" id="ARBA00045110"/>
    </source>
</evidence>
<evidence type="ECO:0000256" key="24">
    <source>
        <dbReference type="ARBA" id="ARBA00048824"/>
    </source>
</evidence>
<evidence type="ECO:0000256" key="4">
    <source>
        <dbReference type="ARBA" id="ARBA00004496"/>
    </source>
</evidence>
<keyword evidence="11 26" id="KW-0539">Nucleus</keyword>
<dbReference type="HAMAP" id="MF_00235">
    <property type="entry name" value="Adenylate_kinase_Adk"/>
    <property type="match status" value="1"/>
</dbReference>
<evidence type="ECO:0000256" key="3">
    <source>
        <dbReference type="ARBA" id="ARBA00000937"/>
    </source>
</evidence>
<evidence type="ECO:0000256" key="19">
    <source>
        <dbReference type="ARBA" id="ARBA00047801"/>
    </source>
</evidence>
<dbReference type="Pfam" id="PF00406">
    <property type="entry name" value="ADK"/>
    <property type="match status" value="1"/>
</dbReference>
<dbReference type="PROSITE" id="PS00113">
    <property type="entry name" value="ADENYLATE_KINASE"/>
    <property type="match status" value="1"/>
</dbReference>
<evidence type="ECO:0000256" key="13">
    <source>
        <dbReference type="ARBA" id="ARBA00045094"/>
    </source>
</evidence>
<keyword evidence="10 26" id="KW-0665">Pyrimidine biosynthesis</keyword>
<dbReference type="GO" id="GO:0006207">
    <property type="term" value="P:'de novo' pyrimidine nucleobase biosynthetic process"/>
    <property type="evidence" value="ECO:0007669"/>
    <property type="project" value="InterPro"/>
</dbReference>
<dbReference type="InterPro" id="IPR006266">
    <property type="entry name" value="UMP_CMP_kinase"/>
</dbReference>
<evidence type="ECO:0000313" key="28">
    <source>
        <dbReference type="Ensembl" id="ENSBGRP00000001299.1"/>
    </source>
</evidence>
<dbReference type="InterPro" id="IPR000850">
    <property type="entry name" value="Adenylat/UMP-CMP_kin"/>
</dbReference>
<comment type="catalytic activity">
    <reaction evidence="17">
        <text>UDP + ATP = UTP + ADP</text>
        <dbReference type="Rhea" id="RHEA:25098"/>
        <dbReference type="ChEBI" id="CHEBI:30616"/>
        <dbReference type="ChEBI" id="CHEBI:46398"/>
        <dbReference type="ChEBI" id="CHEBI:58223"/>
        <dbReference type="ChEBI" id="CHEBI:456216"/>
        <dbReference type="EC" id="2.7.4.6"/>
    </reaction>
</comment>
<evidence type="ECO:0000256" key="23">
    <source>
        <dbReference type="ARBA" id="ARBA00048759"/>
    </source>
</evidence>
<comment type="function">
    <text evidence="26">Catalyzes the phosphorylation of pyrimidine nucleoside monophosphates at the expense of ATP. Plays an important role in de novo pyrimidine nucleotide biosynthesis. Has preference for UMP and CMP as phosphate acceptors. Also displays broad nucleoside diphosphate kinase activity.</text>
</comment>
<gene>
    <name evidence="26 28" type="primary">CMPK1</name>
    <name evidence="26" type="synonym">CMPK</name>
</gene>
<feature type="binding site" evidence="26">
    <location>
        <position position="244"/>
    </location>
    <ligand>
        <name>a ribonucleoside 5'-phosphate</name>
        <dbReference type="ChEBI" id="CHEBI:58043"/>
    </ligand>
</feature>
<comment type="catalytic activity">
    <reaction evidence="20 26">
        <text>UMP + ATP = UDP + ADP</text>
        <dbReference type="Rhea" id="RHEA:24400"/>
        <dbReference type="ChEBI" id="CHEBI:30616"/>
        <dbReference type="ChEBI" id="CHEBI:57865"/>
        <dbReference type="ChEBI" id="CHEBI:58223"/>
        <dbReference type="ChEBI" id="CHEBI:456216"/>
        <dbReference type="EC" id="2.7.4.14"/>
    </reaction>
</comment>
<comment type="catalytic activity">
    <reaction evidence="19">
        <text>dATP + AMP = dADP + ADP</text>
        <dbReference type="Rhea" id="RHEA:79899"/>
        <dbReference type="ChEBI" id="CHEBI:57667"/>
        <dbReference type="ChEBI" id="CHEBI:61404"/>
        <dbReference type="ChEBI" id="CHEBI:456215"/>
        <dbReference type="ChEBI" id="CHEBI:456216"/>
    </reaction>
</comment>
<feature type="binding site" evidence="26">
    <location>
        <begin position="197"/>
        <end position="200"/>
    </location>
    <ligand>
        <name>a ribonucleoside 5'-phosphate</name>
        <dbReference type="ChEBI" id="CHEBI:58043"/>
    </ligand>
</feature>